<keyword evidence="2" id="KW-1185">Reference proteome</keyword>
<dbReference type="InterPro" id="IPR046341">
    <property type="entry name" value="SET_dom_sf"/>
</dbReference>
<sequence length="198" mass="22462">MGIDAGFDMIPRLTRGAVDKNDWSSFIRQVREYYEKDQRVDVRPNYLLFTTGENPMLPFEGHKFLRFSSKISGSHAASTNTNSYIRTVTRIATAHFGSRVRPWDESVDQNGHYSWTEVHETIGSYEQPDEDGPPMSVAEFVFDTNPVEELDSTLYETRSIPGKGRGLVARFNIPQGSRILVETPLIVRETCLQSLSNP</sequence>
<organism evidence="1 2">
    <name type="scientific">Rachicladosporium monterosium</name>
    <dbReference type="NCBI Taxonomy" id="1507873"/>
    <lineage>
        <taxon>Eukaryota</taxon>
        <taxon>Fungi</taxon>
        <taxon>Dikarya</taxon>
        <taxon>Ascomycota</taxon>
        <taxon>Pezizomycotina</taxon>
        <taxon>Dothideomycetes</taxon>
        <taxon>Dothideomycetidae</taxon>
        <taxon>Cladosporiales</taxon>
        <taxon>Cladosporiaceae</taxon>
        <taxon>Rachicladosporium</taxon>
    </lineage>
</organism>
<protein>
    <submittedName>
        <fullName evidence="1">Uncharacterized protein</fullName>
    </submittedName>
</protein>
<dbReference type="SUPFAM" id="SSF82199">
    <property type="entry name" value="SET domain"/>
    <property type="match status" value="1"/>
</dbReference>
<comment type="caution">
    <text evidence="1">The sequence shown here is derived from an EMBL/GenBank/DDBJ whole genome shotgun (WGS) entry which is preliminary data.</text>
</comment>
<gene>
    <name evidence="1" type="ORF">LTR32_000701</name>
</gene>
<accession>A0ABR0LFF4</accession>
<reference evidence="1 2" key="1">
    <citation type="submission" date="2023-08" db="EMBL/GenBank/DDBJ databases">
        <title>Black Yeasts Isolated from many extreme environments.</title>
        <authorList>
            <person name="Coleine C."/>
            <person name="Stajich J.E."/>
            <person name="Selbmann L."/>
        </authorList>
    </citation>
    <scope>NUCLEOTIDE SEQUENCE [LARGE SCALE GENOMIC DNA]</scope>
    <source>
        <strain evidence="1 2">CCFEE 5386</strain>
    </source>
</reference>
<name>A0ABR0LFF4_9PEZI</name>
<evidence type="ECO:0000313" key="1">
    <source>
        <dbReference type="EMBL" id="KAK5147951.1"/>
    </source>
</evidence>
<proteinExistence type="predicted"/>
<evidence type="ECO:0000313" key="2">
    <source>
        <dbReference type="Proteomes" id="UP001308179"/>
    </source>
</evidence>
<dbReference type="Proteomes" id="UP001308179">
    <property type="component" value="Unassembled WGS sequence"/>
</dbReference>
<dbReference type="EMBL" id="JAVRRR010000020">
    <property type="protein sequence ID" value="KAK5147951.1"/>
    <property type="molecule type" value="Genomic_DNA"/>
</dbReference>